<keyword evidence="1" id="KW-0472">Membrane</keyword>
<dbReference type="STRING" id="1714354.BLL40_08990"/>
<feature type="transmembrane region" description="Helical" evidence="1">
    <location>
        <begin position="157"/>
        <end position="180"/>
    </location>
</feature>
<evidence type="ECO:0008006" key="4">
    <source>
        <dbReference type="Google" id="ProtNLM"/>
    </source>
</evidence>
<dbReference type="GO" id="GO:0016020">
    <property type="term" value="C:membrane"/>
    <property type="evidence" value="ECO:0007669"/>
    <property type="project" value="InterPro"/>
</dbReference>
<dbReference type="AlphaFoldDB" id="A0A1Q5P3L9"/>
<feature type="transmembrane region" description="Helical" evidence="1">
    <location>
        <begin position="51"/>
        <end position="74"/>
    </location>
</feature>
<evidence type="ECO:0000313" key="3">
    <source>
        <dbReference type="Proteomes" id="UP000186524"/>
    </source>
</evidence>
<protein>
    <recommendedName>
        <fullName evidence="4">MATE family efflux transporter</fullName>
    </recommendedName>
</protein>
<keyword evidence="1" id="KW-0812">Transmembrane</keyword>
<organism evidence="2 3">
    <name type="scientific">Domibacillus mangrovi</name>
    <dbReference type="NCBI Taxonomy" id="1714354"/>
    <lineage>
        <taxon>Bacteria</taxon>
        <taxon>Bacillati</taxon>
        <taxon>Bacillota</taxon>
        <taxon>Bacilli</taxon>
        <taxon>Bacillales</taxon>
        <taxon>Bacillaceae</taxon>
        <taxon>Domibacillus</taxon>
    </lineage>
</organism>
<feature type="transmembrane region" description="Helical" evidence="1">
    <location>
        <begin position="230"/>
        <end position="255"/>
    </location>
</feature>
<sequence>MENNGKVTLFSLASIIFIEQIFRVLQGSIDILVLGKVSNDAVATVGLINQIMALSIVFVGIAILGTNILFSYYYGEKNFLKMSGTMTSGIVVVLFAATVLSSVLIVFSKNILLLMGLEDSLVELAIPFFIILSLSIPIQGINSIFLVYLRNVQKRRLIILALMIGTTLNFCGNIASLFLFDSVQKIMFAIAIMTVVSHLIPFCMYGYFITKSKIVQLKIKHISKANIKEIVLLGAPTAAEQFSYMIFQLFLSWVVLSWGIEQLQAKTYVQTWSEFIFIFTITIGQATQILLGQRLGAHKIEEVVPIVSRSIKVNCTLSLLLGILLYSVHKQLILFYDINDSIAMLIASMLFITILLEPFRAINVNLISSLYAMKDSKFVFISIFSLWGIVVPILFIFKNELTVVDVWILMVGDELFRSILFFIRWKQQLKKRLRIRVTKKPSTESIS</sequence>
<feature type="transmembrane region" description="Helical" evidence="1">
    <location>
        <begin position="403"/>
        <end position="423"/>
    </location>
</feature>
<dbReference type="InterPro" id="IPR002528">
    <property type="entry name" value="MATE_fam"/>
</dbReference>
<name>A0A1Q5P3L9_9BACI</name>
<dbReference type="Proteomes" id="UP000186524">
    <property type="component" value="Unassembled WGS sequence"/>
</dbReference>
<dbReference type="Pfam" id="PF01554">
    <property type="entry name" value="MatE"/>
    <property type="match status" value="2"/>
</dbReference>
<feature type="transmembrane region" description="Helical" evidence="1">
    <location>
        <begin position="128"/>
        <end position="150"/>
    </location>
</feature>
<feature type="transmembrane region" description="Helical" evidence="1">
    <location>
        <begin position="341"/>
        <end position="357"/>
    </location>
</feature>
<gene>
    <name evidence="2" type="ORF">BLL40_08990</name>
</gene>
<dbReference type="OrthoDB" id="9806302at2"/>
<dbReference type="RefSeq" id="WP_073711572.1">
    <property type="nucleotide sequence ID" value="NZ_MRWQ01000006.1"/>
</dbReference>
<feature type="transmembrane region" description="Helical" evidence="1">
    <location>
        <begin position="86"/>
        <end position="108"/>
    </location>
</feature>
<dbReference type="EMBL" id="MRWQ01000006">
    <property type="protein sequence ID" value="OKL36849.1"/>
    <property type="molecule type" value="Genomic_DNA"/>
</dbReference>
<keyword evidence="1" id="KW-1133">Transmembrane helix</keyword>
<evidence type="ECO:0000256" key="1">
    <source>
        <dbReference type="SAM" id="Phobius"/>
    </source>
</evidence>
<proteinExistence type="predicted"/>
<comment type="caution">
    <text evidence="2">The sequence shown here is derived from an EMBL/GenBank/DDBJ whole genome shotgun (WGS) entry which is preliminary data.</text>
</comment>
<accession>A0A1Q5P3L9</accession>
<feature type="transmembrane region" description="Helical" evidence="1">
    <location>
        <begin position="186"/>
        <end position="209"/>
    </location>
</feature>
<reference evidence="2 3" key="1">
    <citation type="submission" date="2016-12" db="EMBL/GenBank/DDBJ databases">
        <title>Domibacillus sp. SAOS 44 whole genome sequencing.</title>
        <authorList>
            <person name="Verma A."/>
            <person name="Krishnamurthi S."/>
        </authorList>
    </citation>
    <scope>NUCLEOTIDE SEQUENCE [LARGE SCALE GENOMIC DNA]</scope>
    <source>
        <strain evidence="2 3">SAOS 44</strain>
    </source>
</reference>
<keyword evidence="3" id="KW-1185">Reference proteome</keyword>
<dbReference type="GO" id="GO:0015297">
    <property type="term" value="F:antiporter activity"/>
    <property type="evidence" value="ECO:0007669"/>
    <property type="project" value="InterPro"/>
</dbReference>
<evidence type="ECO:0000313" key="2">
    <source>
        <dbReference type="EMBL" id="OKL36849.1"/>
    </source>
</evidence>
<feature type="transmembrane region" description="Helical" evidence="1">
    <location>
        <begin position="275"/>
        <end position="291"/>
    </location>
</feature>
<dbReference type="PANTHER" id="PTHR42925">
    <property type="entry name" value="MULTIDRUG AND TOXIN EFFLUX PROTEIN MATE FAMILY"/>
    <property type="match status" value="1"/>
</dbReference>
<dbReference type="InterPro" id="IPR047135">
    <property type="entry name" value="YsiQ"/>
</dbReference>
<feature type="transmembrane region" description="Helical" evidence="1">
    <location>
        <begin position="378"/>
        <end position="397"/>
    </location>
</feature>
<dbReference type="GO" id="GO:0042910">
    <property type="term" value="F:xenobiotic transmembrane transporter activity"/>
    <property type="evidence" value="ECO:0007669"/>
    <property type="project" value="InterPro"/>
</dbReference>
<feature type="transmembrane region" description="Helical" evidence="1">
    <location>
        <begin position="311"/>
        <end position="329"/>
    </location>
</feature>
<dbReference type="PANTHER" id="PTHR42925:SF2">
    <property type="entry name" value="NA+ DRIVEN MULTIDRUG EFFLUX PUMP"/>
    <property type="match status" value="1"/>
</dbReference>